<feature type="compositionally biased region" description="Basic and acidic residues" evidence="1">
    <location>
        <begin position="88"/>
        <end position="99"/>
    </location>
</feature>
<name>A0ABQ9VLP5_SAGOE</name>
<reference evidence="2 3" key="1">
    <citation type="submission" date="2023-05" db="EMBL/GenBank/DDBJ databases">
        <title>B98-5 Cell Line De Novo Hybrid Assembly: An Optical Mapping Approach.</title>
        <authorList>
            <person name="Kananen K."/>
            <person name="Auerbach J.A."/>
            <person name="Kautto E."/>
            <person name="Blachly J.S."/>
        </authorList>
    </citation>
    <scope>NUCLEOTIDE SEQUENCE [LARGE SCALE GENOMIC DNA]</scope>
    <source>
        <strain evidence="2">B95-8</strain>
        <tissue evidence="2">Cell line</tissue>
    </source>
</reference>
<sequence>MGLPASQTHRDSQAACRARKGEGFPASSYPRKKGAQCPHPSTESDPGLRAEAPGRHSPEPNCITLAPNCSPPELPRTMPPKSQGVTDKNARPTTQEKCKWALGQTPLSTFFPKPPQGPGQQRSPPSFLPHTHPREPQESPQTLCCASPASGTSLGIQTP</sequence>
<protein>
    <submittedName>
        <fullName evidence="2">Uncharacterized protein</fullName>
    </submittedName>
</protein>
<comment type="caution">
    <text evidence="2">The sequence shown here is derived from an EMBL/GenBank/DDBJ whole genome shotgun (WGS) entry which is preliminary data.</text>
</comment>
<gene>
    <name evidence="2" type="ORF">P7K49_009555</name>
</gene>
<keyword evidence="3" id="KW-1185">Reference proteome</keyword>
<dbReference type="Proteomes" id="UP001266305">
    <property type="component" value="Unassembled WGS sequence"/>
</dbReference>
<evidence type="ECO:0000313" key="3">
    <source>
        <dbReference type="Proteomes" id="UP001266305"/>
    </source>
</evidence>
<feature type="compositionally biased region" description="Pro residues" evidence="1">
    <location>
        <begin position="69"/>
        <end position="78"/>
    </location>
</feature>
<evidence type="ECO:0000313" key="2">
    <source>
        <dbReference type="EMBL" id="KAK2109809.1"/>
    </source>
</evidence>
<feature type="compositionally biased region" description="Polar residues" evidence="1">
    <location>
        <begin position="138"/>
        <end position="159"/>
    </location>
</feature>
<dbReference type="EMBL" id="JASSZA010000005">
    <property type="protein sequence ID" value="KAK2109809.1"/>
    <property type="molecule type" value="Genomic_DNA"/>
</dbReference>
<organism evidence="2 3">
    <name type="scientific">Saguinus oedipus</name>
    <name type="common">Cotton-top tamarin</name>
    <name type="synonym">Oedipomidas oedipus</name>
    <dbReference type="NCBI Taxonomy" id="9490"/>
    <lineage>
        <taxon>Eukaryota</taxon>
        <taxon>Metazoa</taxon>
        <taxon>Chordata</taxon>
        <taxon>Craniata</taxon>
        <taxon>Vertebrata</taxon>
        <taxon>Euteleostomi</taxon>
        <taxon>Mammalia</taxon>
        <taxon>Eutheria</taxon>
        <taxon>Euarchontoglires</taxon>
        <taxon>Primates</taxon>
        <taxon>Haplorrhini</taxon>
        <taxon>Platyrrhini</taxon>
        <taxon>Cebidae</taxon>
        <taxon>Callitrichinae</taxon>
        <taxon>Saguinus</taxon>
    </lineage>
</organism>
<accession>A0ABQ9VLP5</accession>
<feature type="region of interest" description="Disordered" evidence="1">
    <location>
        <begin position="1"/>
        <end position="159"/>
    </location>
</feature>
<proteinExistence type="predicted"/>
<evidence type="ECO:0000256" key="1">
    <source>
        <dbReference type="SAM" id="MobiDB-lite"/>
    </source>
</evidence>
<feature type="compositionally biased region" description="Basic and acidic residues" evidence="1">
    <location>
        <begin position="46"/>
        <end position="58"/>
    </location>
</feature>